<dbReference type="InterPro" id="IPR001878">
    <property type="entry name" value="Znf_CCHC"/>
</dbReference>
<dbReference type="Proteomes" id="UP000245207">
    <property type="component" value="Unassembled WGS sequence"/>
</dbReference>
<dbReference type="GO" id="GO:0008270">
    <property type="term" value="F:zinc ion binding"/>
    <property type="evidence" value="ECO:0007669"/>
    <property type="project" value="UniProtKB-KW"/>
</dbReference>
<feature type="region of interest" description="Disordered" evidence="2">
    <location>
        <begin position="190"/>
        <end position="276"/>
    </location>
</feature>
<feature type="region of interest" description="Disordered" evidence="2">
    <location>
        <begin position="91"/>
        <end position="174"/>
    </location>
</feature>
<evidence type="ECO:0000313" key="5">
    <source>
        <dbReference type="Proteomes" id="UP000245207"/>
    </source>
</evidence>
<proteinExistence type="predicted"/>
<keyword evidence="5" id="KW-1185">Reference proteome</keyword>
<name>A0A2U1LT28_ARTAN</name>
<feature type="compositionally biased region" description="Polar residues" evidence="2">
    <location>
        <begin position="124"/>
        <end position="154"/>
    </location>
</feature>
<feature type="compositionally biased region" description="Basic and acidic residues" evidence="2">
    <location>
        <begin position="103"/>
        <end position="116"/>
    </location>
</feature>
<evidence type="ECO:0000256" key="2">
    <source>
        <dbReference type="SAM" id="MobiDB-lite"/>
    </source>
</evidence>
<evidence type="ECO:0000259" key="3">
    <source>
        <dbReference type="PROSITE" id="PS50158"/>
    </source>
</evidence>
<feature type="compositionally biased region" description="Polar residues" evidence="2">
    <location>
        <begin position="196"/>
        <end position="231"/>
    </location>
</feature>
<gene>
    <name evidence="4" type="ORF">CTI12_AA455910</name>
</gene>
<evidence type="ECO:0000256" key="1">
    <source>
        <dbReference type="PROSITE-ProRule" id="PRU00047"/>
    </source>
</evidence>
<dbReference type="PROSITE" id="PS50158">
    <property type="entry name" value="ZF_CCHC"/>
    <property type="match status" value="1"/>
</dbReference>
<organism evidence="4 5">
    <name type="scientific">Artemisia annua</name>
    <name type="common">Sweet wormwood</name>
    <dbReference type="NCBI Taxonomy" id="35608"/>
    <lineage>
        <taxon>Eukaryota</taxon>
        <taxon>Viridiplantae</taxon>
        <taxon>Streptophyta</taxon>
        <taxon>Embryophyta</taxon>
        <taxon>Tracheophyta</taxon>
        <taxon>Spermatophyta</taxon>
        <taxon>Magnoliopsida</taxon>
        <taxon>eudicotyledons</taxon>
        <taxon>Gunneridae</taxon>
        <taxon>Pentapetalae</taxon>
        <taxon>asterids</taxon>
        <taxon>campanulids</taxon>
        <taxon>Asterales</taxon>
        <taxon>Asteraceae</taxon>
        <taxon>Asteroideae</taxon>
        <taxon>Anthemideae</taxon>
        <taxon>Artemisiinae</taxon>
        <taxon>Artemisia</taxon>
    </lineage>
</organism>
<dbReference type="GO" id="GO:0003676">
    <property type="term" value="F:nucleic acid binding"/>
    <property type="evidence" value="ECO:0007669"/>
    <property type="project" value="InterPro"/>
</dbReference>
<keyword evidence="1" id="KW-0862">Zinc</keyword>
<reference evidence="4 5" key="1">
    <citation type="journal article" date="2018" name="Mol. Plant">
        <title>The genome of Artemisia annua provides insight into the evolution of Asteraceae family and artemisinin biosynthesis.</title>
        <authorList>
            <person name="Shen Q."/>
            <person name="Zhang L."/>
            <person name="Liao Z."/>
            <person name="Wang S."/>
            <person name="Yan T."/>
            <person name="Shi P."/>
            <person name="Liu M."/>
            <person name="Fu X."/>
            <person name="Pan Q."/>
            <person name="Wang Y."/>
            <person name="Lv Z."/>
            <person name="Lu X."/>
            <person name="Zhang F."/>
            <person name="Jiang W."/>
            <person name="Ma Y."/>
            <person name="Chen M."/>
            <person name="Hao X."/>
            <person name="Li L."/>
            <person name="Tang Y."/>
            <person name="Lv G."/>
            <person name="Zhou Y."/>
            <person name="Sun X."/>
            <person name="Brodelius P.E."/>
            <person name="Rose J.K.C."/>
            <person name="Tang K."/>
        </authorList>
    </citation>
    <scope>NUCLEOTIDE SEQUENCE [LARGE SCALE GENOMIC DNA]</scope>
    <source>
        <strain evidence="5">cv. Huhao1</strain>
        <tissue evidence="4">Leaf</tissue>
    </source>
</reference>
<keyword evidence="1" id="KW-0863">Zinc-finger</keyword>
<feature type="domain" description="CCHC-type" evidence="3">
    <location>
        <begin position="124"/>
        <end position="139"/>
    </location>
</feature>
<evidence type="ECO:0000313" key="4">
    <source>
        <dbReference type="EMBL" id="PWA52151.1"/>
    </source>
</evidence>
<feature type="compositionally biased region" description="Low complexity" evidence="2">
    <location>
        <begin position="232"/>
        <end position="247"/>
    </location>
</feature>
<accession>A0A2U1LT28</accession>
<protein>
    <submittedName>
        <fullName evidence="4">Zinc finger, SWIM-type</fullName>
    </submittedName>
</protein>
<dbReference type="AlphaFoldDB" id="A0A2U1LT28"/>
<keyword evidence="1" id="KW-0479">Metal-binding</keyword>
<comment type="caution">
    <text evidence="4">The sequence shown here is derived from an EMBL/GenBank/DDBJ whole genome shotgun (WGS) entry which is preliminary data.</text>
</comment>
<dbReference type="EMBL" id="PKPP01007892">
    <property type="protein sequence ID" value="PWA52151.1"/>
    <property type="molecule type" value="Genomic_DNA"/>
</dbReference>
<sequence>MKHSPYKLAVKAIQSTKNQIIGSLYELKPRLERKAVRLLKNLSRLQNSPQGLFELIFKQEVYSFKIQPCSGRADWKKSTCLTTLTHPHYRAQVGRPKKKRVRGQLEDTPCIKDGKLSRKRRTVRCSSCGNPGHNKQSCKGQGSATTSGSKNTSKGKGENVEASGGSSGNPRPRKKVRFCLDDYIECSPSFVARKGGSNTARNGTPPSANQSGERSGASTTTIESQRHPNATPSCQSGISSGSSPGSPRWNRHAIRNDIYRGGGVSKRVGPDTPNKT</sequence>